<dbReference type="Proteomes" id="UP000676506">
    <property type="component" value="Chromosome 1"/>
</dbReference>
<feature type="transmembrane region" description="Helical" evidence="1">
    <location>
        <begin position="127"/>
        <end position="146"/>
    </location>
</feature>
<evidence type="ECO:0000256" key="1">
    <source>
        <dbReference type="SAM" id="Phobius"/>
    </source>
</evidence>
<feature type="chain" id="PRO_5045698519" evidence="2">
    <location>
        <begin position="21"/>
        <end position="148"/>
    </location>
</feature>
<feature type="transmembrane region" description="Helical" evidence="1">
    <location>
        <begin position="70"/>
        <end position="91"/>
    </location>
</feature>
<feature type="transmembrane region" description="Helical" evidence="1">
    <location>
        <begin position="97"/>
        <end position="115"/>
    </location>
</feature>
<dbReference type="Pfam" id="PF04657">
    <property type="entry name" value="DMT_YdcZ"/>
    <property type="match status" value="1"/>
</dbReference>
<keyword evidence="1" id="KW-0812">Transmembrane</keyword>
<evidence type="ECO:0000313" key="3">
    <source>
        <dbReference type="EMBL" id="QUW02405.1"/>
    </source>
</evidence>
<proteinExistence type="predicted"/>
<dbReference type="EMBL" id="CP072648">
    <property type="protein sequence ID" value="QUW02405.1"/>
    <property type="molecule type" value="Genomic_DNA"/>
</dbReference>
<keyword evidence="2" id="KW-0732">Signal</keyword>
<keyword evidence="1" id="KW-0472">Membrane</keyword>
<feature type="signal peptide" evidence="2">
    <location>
        <begin position="1"/>
        <end position="20"/>
    </location>
</feature>
<evidence type="ECO:0000256" key="2">
    <source>
        <dbReference type="SAM" id="SignalP"/>
    </source>
</evidence>
<feature type="transmembrane region" description="Helical" evidence="1">
    <location>
        <begin position="36"/>
        <end position="58"/>
    </location>
</feature>
<accession>A0ABX8BA26</accession>
<sequence length="148" mass="15716">MKLGWVTVVLLTGMMLPVQAAVNAKLRTFVINPIYSALISFCVGTVLLIILASTMAWAGQSGHLRAAAAAPWWTWVGGALGAVFVTMAILAVPRIGAAGYSAAIITGQLIGALILDHYGWLGLPQQPLTWSRLLGALLLLVAIWLIQR</sequence>
<keyword evidence="4" id="KW-1185">Reference proteome</keyword>
<reference evidence="3 4" key="1">
    <citation type="submission" date="2021-03" db="EMBL/GenBank/DDBJ databases">
        <title>Genomic and phenotypic characterization of Chloracidobacterium isolates provides evidence for multiple species.</title>
        <authorList>
            <person name="Saini M.K."/>
            <person name="Costas A.M.G."/>
            <person name="Tank M."/>
            <person name="Bryant D.A."/>
        </authorList>
    </citation>
    <scope>NUCLEOTIDE SEQUENCE [LARGE SCALE GENOMIC DNA]</scope>
    <source>
        <strain evidence="3 4">BV2-C</strain>
    </source>
</reference>
<name>A0ABX8BA26_9BACT</name>
<dbReference type="PANTHER" id="PTHR34821">
    <property type="entry name" value="INNER MEMBRANE PROTEIN YDCZ"/>
    <property type="match status" value="1"/>
</dbReference>
<gene>
    <name evidence="3" type="ORF">J8C06_08575</name>
</gene>
<keyword evidence="1" id="KW-1133">Transmembrane helix</keyword>
<dbReference type="PANTHER" id="PTHR34821:SF2">
    <property type="entry name" value="INNER MEMBRANE PROTEIN YDCZ"/>
    <property type="match status" value="1"/>
</dbReference>
<dbReference type="RefSeq" id="WP_211428295.1">
    <property type="nucleotide sequence ID" value="NZ_CP072648.1"/>
</dbReference>
<protein>
    <submittedName>
        <fullName evidence="3">DMT family transporter</fullName>
    </submittedName>
</protein>
<dbReference type="InterPro" id="IPR006750">
    <property type="entry name" value="YdcZ"/>
</dbReference>
<organism evidence="3 4">
    <name type="scientific">Chloracidobacterium validum</name>
    <dbReference type="NCBI Taxonomy" id="2821543"/>
    <lineage>
        <taxon>Bacteria</taxon>
        <taxon>Pseudomonadati</taxon>
        <taxon>Acidobacteriota</taxon>
        <taxon>Terriglobia</taxon>
        <taxon>Terriglobales</taxon>
        <taxon>Acidobacteriaceae</taxon>
        <taxon>Chloracidobacterium</taxon>
    </lineage>
</organism>
<evidence type="ECO:0000313" key="4">
    <source>
        <dbReference type="Proteomes" id="UP000676506"/>
    </source>
</evidence>